<reference evidence="3 4" key="1">
    <citation type="submission" date="2024-08" db="EMBL/GenBank/DDBJ databases">
        <title>Clostridium lapicellarii sp. nov., and Clostridium renhuaiense sp. nov., two species isolated from the mud in a fermentation cellar used for producing sauce-flavour Chinese liquors.</title>
        <authorList>
            <person name="Yang F."/>
            <person name="Wang H."/>
            <person name="Chen L.Q."/>
            <person name="Zhou N."/>
            <person name="Lu J.J."/>
            <person name="Pu X.X."/>
            <person name="Wan B."/>
            <person name="Wang L."/>
            <person name="Liu S.J."/>
        </authorList>
    </citation>
    <scope>NUCLEOTIDE SEQUENCE [LARGE SCALE GENOMIC DNA]</scope>
    <source>
        <strain evidence="3 4">MT-5</strain>
    </source>
</reference>
<dbReference type="EMBL" id="JBGEWD010000025">
    <property type="protein sequence ID" value="MEY8001784.1"/>
    <property type="molecule type" value="Genomic_DNA"/>
</dbReference>
<keyword evidence="4" id="KW-1185">Reference proteome</keyword>
<dbReference type="SUPFAM" id="SSF52980">
    <property type="entry name" value="Restriction endonuclease-like"/>
    <property type="match status" value="1"/>
</dbReference>
<dbReference type="InterPro" id="IPR019080">
    <property type="entry name" value="YqaJ_viral_recombinase"/>
</dbReference>
<feature type="domain" description="YqaJ viral recombinase" evidence="2">
    <location>
        <begin position="15"/>
        <end position="135"/>
    </location>
</feature>
<evidence type="ECO:0000259" key="2">
    <source>
        <dbReference type="Pfam" id="PF09588"/>
    </source>
</evidence>
<evidence type="ECO:0000313" key="4">
    <source>
        <dbReference type="Proteomes" id="UP001564657"/>
    </source>
</evidence>
<dbReference type="InterPro" id="IPR011604">
    <property type="entry name" value="PDDEXK-like_dom_sf"/>
</dbReference>
<dbReference type="RefSeq" id="WP_369705678.1">
    <property type="nucleotide sequence ID" value="NZ_JBGEWD010000025.1"/>
</dbReference>
<sequence length="153" mass="17631">MYKVLAKTKDMSEIKWLKSHQQGIGGSDAGAILGINNYRSPLDVYIDKTQEIVKSYEQSEAAYWGTILEPNVARRFSGKTGKSVRRSNAILQSVEYPFMTANLDREIVGEKALLECKTANAFLSSRWQSEKYQEVIWHRLCTTWRLQVMKRHI</sequence>
<evidence type="ECO:0000313" key="3">
    <source>
        <dbReference type="EMBL" id="MEY8001784.1"/>
    </source>
</evidence>
<dbReference type="NCBIfam" id="TIGR03033">
    <property type="entry name" value="phage_rel_nuc"/>
    <property type="match status" value="1"/>
</dbReference>
<evidence type="ECO:0000256" key="1">
    <source>
        <dbReference type="ARBA" id="ARBA00022801"/>
    </source>
</evidence>
<dbReference type="Proteomes" id="UP001564657">
    <property type="component" value="Unassembled WGS sequence"/>
</dbReference>
<organism evidence="3 4">
    <name type="scientific">Clostridium moutaii</name>
    <dbReference type="NCBI Taxonomy" id="3240932"/>
    <lineage>
        <taxon>Bacteria</taxon>
        <taxon>Bacillati</taxon>
        <taxon>Bacillota</taxon>
        <taxon>Clostridia</taxon>
        <taxon>Eubacteriales</taxon>
        <taxon>Clostridiaceae</taxon>
        <taxon>Clostridium</taxon>
    </lineage>
</organism>
<gene>
    <name evidence="3" type="ORF">AB8U03_16600</name>
</gene>
<dbReference type="InterPro" id="IPR017482">
    <property type="entry name" value="Lambda-type_endonuclease"/>
</dbReference>
<comment type="caution">
    <text evidence="3">The sequence shown here is derived from an EMBL/GenBank/DDBJ whole genome shotgun (WGS) entry which is preliminary data.</text>
</comment>
<protein>
    <submittedName>
        <fullName evidence="3">YqaJ viral recombinase family protein</fullName>
    </submittedName>
</protein>
<accession>A0ABV4BSM3</accession>
<keyword evidence="1" id="KW-0378">Hydrolase</keyword>
<dbReference type="Pfam" id="PF09588">
    <property type="entry name" value="YqaJ"/>
    <property type="match status" value="1"/>
</dbReference>
<proteinExistence type="predicted"/>
<name>A0ABV4BSM3_9CLOT</name>
<dbReference type="Gene3D" id="3.90.320.10">
    <property type="match status" value="1"/>
</dbReference>
<dbReference type="InterPro" id="IPR011335">
    <property type="entry name" value="Restrct_endonuc-II-like"/>
</dbReference>